<feature type="region of interest" description="Disordered" evidence="1">
    <location>
        <begin position="196"/>
        <end position="242"/>
    </location>
</feature>
<evidence type="ECO:0008006" key="4">
    <source>
        <dbReference type="Google" id="ProtNLM"/>
    </source>
</evidence>
<dbReference type="EMBL" id="BAAAZE010000012">
    <property type="protein sequence ID" value="GAA4029995.1"/>
    <property type="molecule type" value="Genomic_DNA"/>
</dbReference>
<feature type="compositionally biased region" description="Pro residues" evidence="1">
    <location>
        <begin position="233"/>
        <end position="242"/>
    </location>
</feature>
<sequence>MLASLSVPAAAQMQIPNPLIRPRSISNPVPSDIPQLPGANAQRGTTNPGATAAYPPISGNPGGPQYADDAAARELNELKERFATFYVSAISGKEAVLRRSQAQRIGLNPAAAGLQPVGSSMAPVPFGAISSQSQPTARNEALMLRDGESFEATGNVGSLLARISNRQVVIYRVQENTQRRAIIFVGELETSGSPAQPAIVLERPDPAYKRSISVETKTRSASAPQTDSTNVPPLNPPALPPQ</sequence>
<feature type="compositionally biased region" description="Polar residues" evidence="1">
    <location>
        <begin position="213"/>
        <end position="231"/>
    </location>
</feature>
<gene>
    <name evidence="2" type="ORF">GCM10022212_30310</name>
</gene>
<accession>A0ABP7TRR4</accession>
<proteinExistence type="predicted"/>
<evidence type="ECO:0000313" key="2">
    <source>
        <dbReference type="EMBL" id="GAA4029995.1"/>
    </source>
</evidence>
<reference evidence="3" key="1">
    <citation type="journal article" date="2019" name="Int. J. Syst. Evol. Microbiol.">
        <title>The Global Catalogue of Microorganisms (GCM) 10K type strain sequencing project: providing services to taxonomists for standard genome sequencing and annotation.</title>
        <authorList>
            <consortium name="The Broad Institute Genomics Platform"/>
            <consortium name="The Broad Institute Genome Sequencing Center for Infectious Disease"/>
            <person name="Wu L."/>
            <person name="Ma J."/>
        </authorList>
    </citation>
    <scope>NUCLEOTIDE SEQUENCE [LARGE SCALE GENOMIC DNA]</scope>
    <source>
        <strain evidence="3">JCM 16673</strain>
    </source>
</reference>
<organism evidence="2 3">
    <name type="scientific">Actimicrobium antarcticum</name>
    <dbReference type="NCBI Taxonomy" id="1051899"/>
    <lineage>
        <taxon>Bacteria</taxon>
        <taxon>Pseudomonadati</taxon>
        <taxon>Pseudomonadota</taxon>
        <taxon>Betaproteobacteria</taxon>
        <taxon>Burkholderiales</taxon>
        <taxon>Oxalobacteraceae</taxon>
        <taxon>Actimicrobium</taxon>
    </lineage>
</organism>
<evidence type="ECO:0000313" key="3">
    <source>
        <dbReference type="Proteomes" id="UP001501353"/>
    </source>
</evidence>
<protein>
    <recommendedName>
        <fullName evidence="4">Type II secretion system protein GspC N-terminal domain-containing protein</fullName>
    </recommendedName>
</protein>
<keyword evidence="3" id="KW-1185">Reference proteome</keyword>
<dbReference type="Proteomes" id="UP001501353">
    <property type="component" value="Unassembled WGS sequence"/>
</dbReference>
<evidence type="ECO:0000256" key="1">
    <source>
        <dbReference type="SAM" id="MobiDB-lite"/>
    </source>
</evidence>
<name>A0ABP7TRR4_9BURK</name>
<comment type="caution">
    <text evidence="2">The sequence shown here is derived from an EMBL/GenBank/DDBJ whole genome shotgun (WGS) entry which is preliminary data.</text>
</comment>